<dbReference type="InterPro" id="IPR008259">
    <property type="entry name" value="FMN_hydac_DH_AS"/>
</dbReference>
<organism evidence="7">
    <name type="scientific">Rhodotorula toruloides</name>
    <name type="common">Yeast</name>
    <name type="synonym">Rhodosporidium toruloides</name>
    <dbReference type="NCBI Taxonomy" id="5286"/>
    <lineage>
        <taxon>Eukaryota</taxon>
        <taxon>Fungi</taxon>
        <taxon>Dikarya</taxon>
        <taxon>Basidiomycota</taxon>
        <taxon>Pucciniomycotina</taxon>
        <taxon>Microbotryomycetes</taxon>
        <taxon>Sporidiobolales</taxon>
        <taxon>Sporidiobolaceae</taxon>
        <taxon>Rhodotorula</taxon>
    </lineage>
</organism>
<dbReference type="InterPro" id="IPR037396">
    <property type="entry name" value="FMN_HAD"/>
</dbReference>
<name>A0A061AT55_RHOTO</name>
<feature type="domain" description="FMN hydroxy acid dehydrogenase" evidence="6">
    <location>
        <begin position="10"/>
        <end position="373"/>
    </location>
</feature>
<feature type="binding site" evidence="5">
    <location>
        <position position="119"/>
    </location>
    <ligand>
        <name>FMN</name>
        <dbReference type="ChEBI" id="CHEBI:58210"/>
    </ligand>
</feature>
<keyword evidence="5" id="KW-0285">Flavoprotein</keyword>
<feature type="binding site" evidence="5">
    <location>
        <position position="144"/>
    </location>
    <ligand>
        <name>glyoxylate</name>
        <dbReference type="ChEBI" id="CHEBI:36655"/>
    </ligand>
</feature>
<protein>
    <submittedName>
        <fullName evidence="7">RHTO0S05e02146g1_1</fullName>
    </submittedName>
</protein>
<accession>A0A061AT55</accession>
<evidence type="ECO:0000256" key="1">
    <source>
        <dbReference type="ARBA" id="ARBA00001917"/>
    </source>
</evidence>
<evidence type="ECO:0000256" key="5">
    <source>
        <dbReference type="PIRSR" id="PIRSR000138-2"/>
    </source>
</evidence>
<gene>
    <name evidence="7" type="ORF">RHTO0S_05e02146g</name>
</gene>
<feature type="binding site" evidence="5">
    <location>
        <position position="266"/>
    </location>
    <ligand>
        <name>glyoxylate</name>
        <dbReference type="ChEBI" id="CHEBI:36655"/>
    </ligand>
</feature>
<feature type="binding site" evidence="5">
    <location>
        <position position="263"/>
    </location>
    <ligand>
        <name>glyoxylate</name>
        <dbReference type="ChEBI" id="CHEBI:36655"/>
    </ligand>
</feature>
<dbReference type="Pfam" id="PF01070">
    <property type="entry name" value="FMN_dh"/>
    <property type="match status" value="1"/>
</dbReference>
<dbReference type="GO" id="GO:0016491">
    <property type="term" value="F:oxidoreductase activity"/>
    <property type="evidence" value="ECO:0007669"/>
    <property type="project" value="UniProtKB-KW"/>
</dbReference>
<dbReference type="GO" id="GO:0010181">
    <property type="term" value="F:FMN binding"/>
    <property type="evidence" value="ECO:0007669"/>
    <property type="project" value="InterPro"/>
</dbReference>
<feature type="binding site" evidence="5">
    <location>
        <position position="179"/>
    </location>
    <ligand>
        <name>glyoxylate</name>
        <dbReference type="ChEBI" id="CHEBI:36655"/>
    </ligand>
</feature>
<feature type="binding site" evidence="5">
    <location>
        <position position="239"/>
    </location>
    <ligand>
        <name>FMN</name>
        <dbReference type="ChEBI" id="CHEBI:58210"/>
    </ligand>
</feature>
<dbReference type="InterPro" id="IPR000262">
    <property type="entry name" value="FMN-dep_DH"/>
</dbReference>
<dbReference type="PANTHER" id="PTHR10578:SF104">
    <property type="entry name" value="CYTOCHROME B2, MITOCHONDRIAL-RELATED"/>
    <property type="match status" value="1"/>
</dbReference>
<dbReference type="EMBL" id="LK052940">
    <property type="protein sequence ID" value="CDR40352.1"/>
    <property type="molecule type" value="Genomic_DNA"/>
</dbReference>
<dbReference type="PANTHER" id="PTHR10578">
    <property type="entry name" value="S -2-HYDROXY-ACID OXIDASE-RELATED"/>
    <property type="match status" value="1"/>
</dbReference>
<evidence type="ECO:0000256" key="3">
    <source>
        <dbReference type="ARBA" id="ARBA00024042"/>
    </source>
</evidence>
<dbReference type="SUPFAM" id="SSF51395">
    <property type="entry name" value="FMN-linked oxidoreductases"/>
    <property type="match status" value="1"/>
</dbReference>
<feature type="binding site" evidence="5">
    <location>
        <position position="142"/>
    </location>
    <ligand>
        <name>FMN</name>
        <dbReference type="ChEBI" id="CHEBI:58210"/>
    </ligand>
</feature>
<dbReference type="AlphaFoldDB" id="A0A061AT55"/>
<evidence type="ECO:0000256" key="4">
    <source>
        <dbReference type="PIRSR" id="PIRSR000138-1"/>
    </source>
</evidence>
<evidence type="ECO:0000256" key="2">
    <source>
        <dbReference type="ARBA" id="ARBA00023002"/>
    </source>
</evidence>
<proteinExistence type="inferred from homology"/>
<feature type="binding site" evidence="5">
    <location>
        <begin position="90"/>
        <end position="92"/>
    </location>
    <ligand>
        <name>FMN</name>
        <dbReference type="ChEBI" id="CHEBI:58210"/>
    </ligand>
</feature>
<dbReference type="OrthoDB" id="1925334at2759"/>
<feature type="binding site" evidence="5">
    <location>
        <begin position="323"/>
        <end position="324"/>
    </location>
    <ligand>
        <name>FMN</name>
        <dbReference type="ChEBI" id="CHEBI:58210"/>
    </ligand>
</feature>
<feature type="binding site" evidence="5">
    <location>
        <position position="261"/>
    </location>
    <ligand>
        <name>FMN</name>
        <dbReference type="ChEBI" id="CHEBI:58210"/>
    </ligand>
</feature>
<feature type="active site" description="Proton acceptor" evidence="4">
    <location>
        <position position="263"/>
    </location>
</feature>
<reference evidence="7" key="1">
    <citation type="journal article" date="2014" name="Genome Announc.">
        <title>Draft genome sequence of Rhodosporidium toruloides CECT1137, an oleaginous yeast of biotechnological interest.</title>
        <authorList>
            <person name="Morin N."/>
            <person name="Calcas X."/>
            <person name="Devillers H."/>
            <person name="Durrens P."/>
            <person name="Sherman D.J."/>
            <person name="Nicaud J.-M."/>
            <person name="Neuveglise C."/>
        </authorList>
    </citation>
    <scope>NUCLEOTIDE SEQUENCE</scope>
    <source>
        <strain evidence="7">CECT1137</strain>
    </source>
</reference>
<evidence type="ECO:0000313" key="7">
    <source>
        <dbReference type="EMBL" id="CDR40352.1"/>
    </source>
</evidence>
<dbReference type="PIRSF" id="PIRSF000138">
    <property type="entry name" value="Al-hdrx_acd_dh"/>
    <property type="match status" value="1"/>
</dbReference>
<dbReference type="InterPro" id="IPR012133">
    <property type="entry name" value="Alpha-hydoxy_acid_DH_FMN"/>
</dbReference>
<evidence type="ECO:0000259" key="6">
    <source>
        <dbReference type="PROSITE" id="PS51349"/>
    </source>
</evidence>
<feature type="binding site" evidence="5">
    <location>
        <position position="36"/>
    </location>
    <ligand>
        <name>glyoxylate</name>
        <dbReference type="ChEBI" id="CHEBI:36655"/>
    </ligand>
</feature>
<dbReference type="Gene3D" id="3.20.20.70">
    <property type="entry name" value="Aldolase class I"/>
    <property type="match status" value="1"/>
</dbReference>
<sequence>MAVPLPTPTTPLSSLLNLDDFERSAEATLKPKSWAYYASAADDGWTAEQSKSIWQHVRFRPRVLRDVGGDVDLRVRIAGIESRLPFMISPAAMGKLAHKDGEMCIVKGAGRVGIPYAPSNHASVSHRDLASAALPSQSLFFQLYVHRERWRSEKQLAEAKELGYKAVIVTVDVAVPGNRELDLRTGLDENTVLLANPGIEVGKKAFAMATTSATIDASLSWKDLEWVKKASGGLPILVKGIHTVEDAILAEQYGASGIFLSNHGGRQVNTASTPLEVLLEIRQSAPQLLASPSRFTVILDGGLRRGTDIVKALCLGAHACSLGRPFMYSLVYGEDGVEKVARVLEEEIVRCCKLLGVRSVKELGPQYVNARRVERSVFGSEARL</sequence>
<keyword evidence="2" id="KW-0560">Oxidoreductase</keyword>
<keyword evidence="5" id="KW-0288">FMN</keyword>
<dbReference type="InterPro" id="IPR013785">
    <property type="entry name" value="Aldolase_TIM"/>
</dbReference>
<comment type="cofactor">
    <cofactor evidence="1">
        <name>FMN</name>
        <dbReference type="ChEBI" id="CHEBI:58210"/>
    </cofactor>
</comment>
<feature type="binding site" evidence="5">
    <location>
        <position position="170"/>
    </location>
    <ligand>
        <name>FMN</name>
        <dbReference type="ChEBI" id="CHEBI:58210"/>
    </ligand>
</feature>
<feature type="binding site" evidence="5">
    <location>
        <begin position="300"/>
        <end position="304"/>
    </location>
    <ligand>
        <name>FMN</name>
        <dbReference type="ChEBI" id="CHEBI:58210"/>
    </ligand>
</feature>
<dbReference type="PROSITE" id="PS00557">
    <property type="entry name" value="FMN_HYDROXY_ACID_DH_1"/>
    <property type="match status" value="1"/>
</dbReference>
<dbReference type="PROSITE" id="PS51349">
    <property type="entry name" value="FMN_HYDROXY_ACID_DH_2"/>
    <property type="match status" value="1"/>
</dbReference>
<comment type="similarity">
    <text evidence="3">Belongs to the FMN-dependent alpha-hydroxy acid dehydrogenase family.</text>
</comment>